<keyword evidence="9" id="KW-1185">Reference proteome</keyword>
<dbReference type="EMBL" id="JAKJXP020000063">
    <property type="protein sequence ID" value="KAK7750507.1"/>
    <property type="molecule type" value="Genomic_DNA"/>
</dbReference>
<feature type="domain" description="OB" evidence="6">
    <location>
        <begin position="89"/>
        <end position="159"/>
    </location>
</feature>
<evidence type="ECO:0000259" key="7">
    <source>
        <dbReference type="Pfam" id="PF08784"/>
    </source>
</evidence>
<dbReference type="InterPro" id="IPR012340">
    <property type="entry name" value="NA-bd_OB-fold"/>
</dbReference>
<gene>
    <name evidence="8" type="primary">ssb2</name>
    <name evidence="8" type="ORF">SLS62_007586</name>
</gene>
<organism evidence="8 9">
    <name type="scientific">Diatrype stigma</name>
    <dbReference type="NCBI Taxonomy" id="117547"/>
    <lineage>
        <taxon>Eukaryota</taxon>
        <taxon>Fungi</taxon>
        <taxon>Dikarya</taxon>
        <taxon>Ascomycota</taxon>
        <taxon>Pezizomycotina</taxon>
        <taxon>Sordariomycetes</taxon>
        <taxon>Xylariomycetidae</taxon>
        <taxon>Xylariales</taxon>
        <taxon>Diatrypaceae</taxon>
        <taxon>Diatrype</taxon>
    </lineage>
</organism>
<dbReference type="CDD" id="cd04478">
    <property type="entry name" value="RPA2_DBD_D"/>
    <property type="match status" value="1"/>
</dbReference>
<dbReference type="GO" id="GO:0000781">
    <property type="term" value="C:chromosome, telomeric region"/>
    <property type="evidence" value="ECO:0007669"/>
    <property type="project" value="TreeGrafter"/>
</dbReference>
<dbReference type="GO" id="GO:0005662">
    <property type="term" value="C:DNA replication factor A complex"/>
    <property type="evidence" value="ECO:0007669"/>
    <property type="project" value="TreeGrafter"/>
</dbReference>
<dbReference type="Pfam" id="PF08784">
    <property type="entry name" value="RPA_C"/>
    <property type="match status" value="1"/>
</dbReference>
<dbReference type="InterPro" id="IPR036388">
    <property type="entry name" value="WH-like_DNA-bd_sf"/>
</dbReference>
<dbReference type="GO" id="GO:0000724">
    <property type="term" value="P:double-strand break repair via homologous recombination"/>
    <property type="evidence" value="ECO:0007669"/>
    <property type="project" value="TreeGrafter"/>
</dbReference>
<dbReference type="GO" id="GO:0006289">
    <property type="term" value="P:nucleotide-excision repair"/>
    <property type="evidence" value="ECO:0007669"/>
    <property type="project" value="TreeGrafter"/>
</dbReference>
<comment type="similarity">
    <text evidence="2">Belongs to the replication factor A protein 2 family.</text>
</comment>
<dbReference type="Gene3D" id="1.10.10.10">
    <property type="entry name" value="Winged helix-like DNA-binding domain superfamily/Winged helix DNA-binding domain"/>
    <property type="match status" value="1"/>
</dbReference>
<dbReference type="SUPFAM" id="SSF46785">
    <property type="entry name" value="Winged helix' DNA-binding domain"/>
    <property type="match status" value="1"/>
</dbReference>
<keyword evidence="5" id="KW-0539">Nucleus</keyword>
<name>A0AAN9UPH6_9PEZI</name>
<dbReference type="GO" id="GO:0003697">
    <property type="term" value="F:single-stranded DNA binding"/>
    <property type="evidence" value="ECO:0007669"/>
    <property type="project" value="TreeGrafter"/>
</dbReference>
<dbReference type="Pfam" id="PF01336">
    <property type="entry name" value="tRNA_anti-codon"/>
    <property type="match status" value="1"/>
</dbReference>
<dbReference type="GO" id="GO:0006260">
    <property type="term" value="P:DNA replication"/>
    <property type="evidence" value="ECO:0007669"/>
    <property type="project" value="UniProtKB-KW"/>
</dbReference>
<comment type="subcellular location">
    <subcellularLocation>
        <location evidence="1">Nucleus</location>
    </subcellularLocation>
</comment>
<keyword evidence="4" id="KW-0238">DNA-binding</keyword>
<comment type="caution">
    <text evidence="8">The sequence shown here is derived from an EMBL/GenBank/DDBJ whole genome shotgun (WGS) entry which is preliminary data.</text>
</comment>
<dbReference type="InterPro" id="IPR004365">
    <property type="entry name" value="NA-bd_OB_tRNA"/>
</dbReference>
<evidence type="ECO:0000313" key="8">
    <source>
        <dbReference type="EMBL" id="KAK7750507.1"/>
    </source>
</evidence>
<dbReference type="PANTHER" id="PTHR13989:SF16">
    <property type="entry name" value="REPLICATION PROTEIN A2"/>
    <property type="match status" value="1"/>
</dbReference>
<reference evidence="8 9" key="1">
    <citation type="submission" date="2024-02" db="EMBL/GenBank/DDBJ databases">
        <title>De novo assembly and annotation of 12 fungi associated with fruit tree decline syndrome in Ontario, Canada.</title>
        <authorList>
            <person name="Sulman M."/>
            <person name="Ellouze W."/>
            <person name="Ilyukhin E."/>
        </authorList>
    </citation>
    <scope>NUCLEOTIDE SEQUENCE [LARGE SCALE GENOMIC DNA]</scope>
    <source>
        <strain evidence="8 9">M11/M66-122</strain>
    </source>
</reference>
<dbReference type="PIRSF" id="PIRSF036949">
    <property type="entry name" value="RPA32"/>
    <property type="match status" value="1"/>
</dbReference>
<dbReference type="Gene3D" id="2.40.50.140">
    <property type="entry name" value="Nucleic acid-binding proteins"/>
    <property type="match status" value="1"/>
</dbReference>
<dbReference type="PANTHER" id="PTHR13989">
    <property type="entry name" value="REPLICATION PROTEIN A-RELATED"/>
    <property type="match status" value="1"/>
</dbReference>
<sequence>MSWAKESDQLTNGCATTAYGGYSNTAYGAGGGEDGGGFVFGGSQSGSQQAGRGYSDESLRPVTIKQLLDAEQPYPDANFRIDGVEVAQVTLVGQVRAVSPQTTNVTLRLDDGTGVIEVKQWLDADKPDDAKGANYALDAYVRVYGRVKSFNNKRHIGAHVIKPVHDFNEVNYHLLESTYVHLYFTKPAAGGNAVGAGAGAGAGNAADDDSMFVDGGYGAAGSAPNLSGVSAKARKMFNWLQSSDTGNEGVNIHVIAQSTGLSVPDAMAASEELIQPGLIYTTVDDETFAILSY</sequence>
<evidence type="ECO:0000256" key="5">
    <source>
        <dbReference type="ARBA" id="ARBA00023242"/>
    </source>
</evidence>
<keyword evidence="3" id="KW-0235">DNA replication</keyword>
<dbReference type="InterPro" id="IPR036390">
    <property type="entry name" value="WH_DNA-bd_sf"/>
</dbReference>
<evidence type="ECO:0000313" key="9">
    <source>
        <dbReference type="Proteomes" id="UP001320420"/>
    </source>
</evidence>
<dbReference type="InterPro" id="IPR014892">
    <property type="entry name" value="RPA_C"/>
</dbReference>
<dbReference type="InterPro" id="IPR014646">
    <property type="entry name" value="Rfa2/RPA32"/>
</dbReference>
<evidence type="ECO:0000256" key="4">
    <source>
        <dbReference type="ARBA" id="ARBA00023125"/>
    </source>
</evidence>
<dbReference type="SUPFAM" id="SSF50249">
    <property type="entry name" value="Nucleic acid-binding proteins"/>
    <property type="match status" value="1"/>
</dbReference>
<dbReference type="AlphaFoldDB" id="A0AAN9UPH6"/>
<evidence type="ECO:0000259" key="6">
    <source>
        <dbReference type="Pfam" id="PF01336"/>
    </source>
</evidence>
<dbReference type="Proteomes" id="UP001320420">
    <property type="component" value="Unassembled WGS sequence"/>
</dbReference>
<proteinExistence type="inferred from homology"/>
<evidence type="ECO:0000256" key="1">
    <source>
        <dbReference type="ARBA" id="ARBA00004123"/>
    </source>
</evidence>
<dbReference type="GO" id="GO:0035861">
    <property type="term" value="C:site of double-strand break"/>
    <property type="evidence" value="ECO:0007669"/>
    <property type="project" value="TreeGrafter"/>
</dbReference>
<protein>
    <submittedName>
        <fullName evidence="8">Replication factor A protein 2</fullName>
    </submittedName>
</protein>
<evidence type="ECO:0000256" key="2">
    <source>
        <dbReference type="ARBA" id="ARBA00007815"/>
    </source>
</evidence>
<feature type="domain" description="Replication protein A C-terminal" evidence="7">
    <location>
        <begin position="181"/>
        <end position="286"/>
    </location>
</feature>
<evidence type="ECO:0000256" key="3">
    <source>
        <dbReference type="ARBA" id="ARBA00022705"/>
    </source>
</evidence>
<accession>A0AAN9UPH6</accession>
<dbReference type="InterPro" id="IPR040260">
    <property type="entry name" value="RFA2-like"/>
</dbReference>